<dbReference type="GO" id="GO:0010333">
    <property type="term" value="F:terpene synthase activity"/>
    <property type="evidence" value="ECO:0007669"/>
    <property type="project" value="InterPro"/>
</dbReference>
<keyword evidence="3 6" id="KW-0479">Metal-binding</keyword>
<dbReference type="Pfam" id="PF19086">
    <property type="entry name" value="Terpene_syn_C_2"/>
    <property type="match status" value="1"/>
</dbReference>
<accession>A0AAD6ZBD8</accession>
<dbReference type="AlphaFoldDB" id="A0AAD6ZBD8"/>
<protein>
    <recommendedName>
        <fullName evidence="6">Terpene synthase</fullName>
        <ecNumber evidence="6">4.2.3.-</ecNumber>
    </recommendedName>
</protein>
<dbReference type="SFLD" id="SFLDG01020">
    <property type="entry name" value="Terpene_Cyclase_Like_2"/>
    <property type="match status" value="1"/>
</dbReference>
<evidence type="ECO:0000256" key="5">
    <source>
        <dbReference type="ARBA" id="ARBA00023239"/>
    </source>
</evidence>
<dbReference type="InterPro" id="IPR008949">
    <property type="entry name" value="Isoprenoid_synthase_dom_sf"/>
</dbReference>
<keyword evidence="8" id="KW-1185">Reference proteome</keyword>
<evidence type="ECO:0000256" key="6">
    <source>
        <dbReference type="RuleBase" id="RU366034"/>
    </source>
</evidence>
<evidence type="ECO:0000256" key="4">
    <source>
        <dbReference type="ARBA" id="ARBA00022842"/>
    </source>
</evidence>
<organism evidence="7 8">
    <name type="scientific">Mycena albidolilacea</name>
    <dbReference type="NCBI Taxonomy" id="1033008"/>
    <lineage>
        <taxon>Eukaryota</taxon>
        <taxon>Fungi</taxon>
        <taxon>Dikarya</taxon>
        <taxon>Basidiomycota</taxon>
        <taxon>Agaricomycotina</taxon>
        <taxon>Agaricomycetes</taxon>
        <taxon>Agaricomycetidae</taxon>
        <taxon>Agaricales</taxon>
        <taxon>Marasmiineae</taxon>
        <taxon>Mycenaceae</taxon>
        <taxon>Mycena</taxon>
    </lineage>
</organism>
<dbReference type="PANTHER" id="PTHR35201:SF4">
    <property type="entry name" value="BETA-PINACENE SYNTHASE-RELATED"/>
    <property type="match status" value="1"/>
</dbReference>
<comment type="similarity">
    <text evidence="2 6">Belongs to the terpene synthase family.</text>
</comment>
<evidence type="ECO:0000313" key="7">
    <source>
        <dbReference type="EMBL" id="KAJ7315196.1"/>
    </source>
</evidence>
<dbReference type="Gene3D" id="1.10.600.10">
    <property type="entry name" value="Farnesyl Diphosphate Synthase"/>
    <property type="match status" value="1"/>
</dbReference>
<comment type="caution">
    <text evidence="7">The sequence shown here is derived from an EMBL/GenBank/DDBJ whole genome shotgun (WGS) entry which is preliminary data.</text>
</comment>
<gene>
    <name evidence="7" type="ORF">DFH08DRAFT_1086966</name>
</gene>
<dbReference type="EMBL" id="JARIHO010000063">
    <property type="protein sequence ID" value="KAJ7315196.1"/>
    <property type="molecule type" value="Genomic_DNA"/>
</dbReference>
<evidence type="ECO:0000313" key="8">
    <source>
        <dbReference type="Proteomes" id="UP001218218"/>
    </source>
</evidence>
<keyword evidence="4 6" id="KW-0460">Magnesium</keyword>
<keyword evidence="5 6" id="KW-0456">Lyase</keyword>
<reference evidence="7" key="1">
    <citation type="submission" date="2023-03" db="EMBL/GenBank/DDBJ databases">
        <title>Massive genome expansion in bonnet fungi (Mycena s.s.) driven by repeated elements and novel gene families across ecological guilds.</title>
        <authorList>
            <consortium name="Lawrence Berkeley National Laboratory"/>
            <person name="Harder C.B."/>
            <person name="Miyauchi S."/>
            <person name="Viragh M."/>
            <person name="Kuo A."/>
            <person name="Thoen E."/>
            <person name="Andreopoulos B."/>
            <person name="Lu D."/>
            <person name="Skrede I."/>
            <person name="Drula E."/>
            <person name="Henrissat B."/>
            <person name="Morin E."/>
            <person name="Kohler A."/>
            <person name="Barry K."/>
            <person name="LaButti K."/>
            <person name="Morin E."/>
            <person name="Salamov A."/>
            <person name="Lipzen A."/>
            <person name="Mereny Z."/>
            <person name="Hegedus B."/>
            <person name="Baldrian P."/>
            <person name="Stursova M."/>
            <person name="Weitz H."/>
            <person name="Taylor A."/>
            <person name="Grigoriev I.V."/>
            <person name="Nagy L.G."/>
            <person name="Martin F."/>
            <person name="Kauserud H."/>
        </authorList>
    </citation>
    <scope>NUCLEOTIDE SEQUENCE</scope>
    <source>
        <strain evidence="7">CBHHK002</strain>
    </source>
</reference>
<evidence type="ECO:0000256" key="2">
    <source>
        <dbReference type="ARBA" id="ARBA00006333"/>
    </source>
</evidence>
<dbReference type="Proteomes" id="UP001218218">
    <property type="component" value="Unassembled WGS sequence"/>
</dbReference>
<comment type="cofactor">
    <cofactor evidence="1 6">
        <name>Mg(2+)</name>
        <dbReference type="ChEBI" id="CHEBI:18420"/>
    </cofactor>
</comment>
<dbReference type="GO" id="GO:0046872">
    <property type="term" value="F:metal ion binding"/>
    <property type="evidence" value="ECO:0007669"/>
    <property type="project" value="UniProtKB-KW"/>
</dbReference>
<sequence>MAEFKPEGDHIHPLREEAKLETLKWFSSYQGVDAKWIATIKLSRSDYMAAFIYPDVDFDELVLVMEWYYWAFFIDDTVDNGQLSHEGIENLVWMLEEVQMNRDIAERPPLPLIVEMFQAIWLKIRHKNRPCFESLFASSSIDYARGLPELDKMRHDGGIPDLETYKRNRRLVVWLEGALLFTGFILDLKIDQEVLNSSEMKELHATYIELGWLINDIYSWNIEQRRRDMCNFISLIVIHEQKSVQDAMNDAEQEIRSQVLKCRSVKTRVLQTYRDHKDIEDLKIYIERNQVWIWVAVAWSFVAGERYFGNQKASEEAQNTGIVHIMPREVDTQ</sequence>
<evidence type="ECO:0000256" key="3">
    <source>
        <dbReference type="ARBA" id="ARBA00022723"/>
    </source>
</evidence>
<dbReference type="GO" id="GO:0008299">
    <property type="term" value="P:isoprenoid biosynthetic process"/>
    <property type="evidence" value="ECO:0007669"/>
    <property type="project" value="UniProtKB-ARBA"/>
</dbReference>
<proteinExistence type="inferred from homology"/>
<dbReference type="SUPFAM" id="SSF48576">
    <property type="entry name" value="Terpenoid synthases"/>
    <property type="match status" value="1"/>
</dbReference>
<evidence type="ECO:0000256" key="1">
    <source>
        <dbReference type="ARBA" id="ARBA00001946"/>
    </source>
</evidence>
<name>A0AAD6ZBD8_9AGAR</name>
<dbReference type="SFLD" id="SFLDS00005">
    <property type="entry name" value="Isoprenoid_Synthase_Type_I"/>
    <property type="match status" value="1"/>
</dbReference>
<dbReference type="PANTHER" id="PTHR35201">
    <property type="entry name" value="TERPENE SYNTHASE"/>
    <property type="match status" value="1"/>
</dbReference>
<dbReference type="EC" id="4.2.3.-" evidence="6"/>
<dbReference type="InterPro" id="IPR034686">
    <property type="entry name" value="Terpene_cyclase-like_2"/>
</dbReference>